<evidence type="ECO:0008006" key="3">
    <source>
        <dbReference type="Google" id="ProtNLM"/>
    </source>
</evidence>
<keyword evidence="2" id="KW-1185">Reference proteome</keyword>
<comment type="caution">
    <text evidence="1">The sequence shown here is derived from an EMBL/GenBank/DDBJ whole genome shotgun (WGS) entry which is preliminary data.</text>
</comment>
<protein>
    <recommendedName>
        <fullName evidence="3">GNAT family N-acetyltransferase</fullName>
    </recommendedName>
</protein>
<dbReference type="Proteomes" id="UP001597116">
    <property type="component" value="Unassembled WGS sequence"/>
</dbReference>
<evidence type="ECO:0000313" key="2">
    <source>
        <dbReference type="Proteomes" id="UP001597116"/>
    </source>
</evidence>
<accession>A0ABW3QCV4</accession>
<proteinExistence type="predicted"/>
<organism evidence="1 2">
    <name type="scientific">Larkinella insperata</name>
    <dbReference type="NCBI Taxonomy" id="332158"/>
    <lineage>
        <taxon>Bacteria</taxon>
        <taxon>Pseudomonadati</taxon>
        <taxon>Bacteroidota</taxon>
        <taxon>Cytophagia</taxon>
        <taxon>Cytophagales</taxon>
        <taxon>Spirosomataceae</taxon>
        <taxon>Larkinella</taxon>
    </lineage>
</organism>
<name>A0ABW3QCV4_9BACT</name>
<gene>
    <name evidence="1" type="ORF">ACFQ4C_20935</name>
</gene>
<dbReference type="RefSeq" id="WP_379884478.1">
    <property type="nucleotide sequence ID" value="NZ_JBHTLP010000016.1"/>
</dbReference>
<evidence type="ECO:0000313" key="1">
    <source>
        <dbReference type="EMBL" id="MFD1143606.1"/>
    </source>
</evidence>
<sequence>MGSSVTITLKSGSDLTVEEIADCYSLINRTGFLMQTGVLESKHLVHNPTMILAHQNGRLVGIQAYSLFQLPTPFRRKEMAFIFGGLAYQDARIAKKGMARRMAKSYFRHILGPFWAFRDYAILTGTVNPRLIQFMGIQHHLYLAFDNTLTPSLFNFVHEFLRQYRPNNPYPISDQLVVFPSGGLLSRSDISQQWPLMYRASQEKFNKLAYDLQLIERVADRHYLTGNFLWVLGRSSRHQLLKGSWKLATWWLRKHLGLKANSEPTALPQ</sequence>
<reference evidence="2" key="1">
    <citation type="journal article" date="2019" name="Int. J. Syst. Evol. Microbiol.">
        <title>The Global Catalogue of Microorganisms (GCM) 10K type strain sequencing project: providing services to taxonomists for standard genome sequencing and annotation.</title>
        <authorList>
            <consortium name="The Broad Institute Genomics Platform"/>
            <consortium name="The Broad Institute Genome Sequencing Center for Infectious Disease"/>
            <person name="Wu L."/>
            <person name="Ma J."/>
        </authorList>
    </citation>
    <scope>NUCLEOTIDE SEQUENCE [LARGE SCALE GENOMIC DNA]</scope>
    <source>
        <strain evidence="2">CCUG 55608</strain>
    </source>
</reference>
<dbReference type="EMBL" id="JBHTLP010000016">
    <property type="protein sequence ID" value="MFD1143606.1"/>
    <property type="molecule type" value="Genomic_DNA"/>
</dbReference>